<evidence type="ECO:0000313" key="1">
    <source>
        <dbReference type="EMBL" id="KAA6372652.1"/>
    </source>
</evidence>
<reference evidence="1 2" key="1">
    <citation type="submission" date="2019-03" db="EMBL/GenBank/DDBJ databases">
        <title>Single cell metagenomics reveals metabolic interactions within the superorganism composed of flagellate Streblomastix strix and complex community of Bacteroidetes bacteria on its surface.</title>
        <authorList>
            <person name="Treitli S.C."/>
            <person name="Kolisko M."/>
            <person name="Husnik F."/>
            <person name="Keeling P."/>
            <person name="Hampl V."/>
        </authorList>
    </citation>
    <scope>NUCLEOTIDE SEQUENCE [LARGE SCALE GENOMIC DNA]</scope>
    <source>
        <strain evidence="1">ST1C</strain>
    </source>
</reference>
<accession>A0A5J4URH4</accession>
<dbReference type="EMBL" id="SNRW01013415">
    <property type="protein sequence ID" value="KAA6372652.1"/>
    <property type="molecule type" value="Genomic_DNA"/>
</dbReference>
<dbReference type="Proteomes" id="UP000324800">
    <property type="component" value="Unassembled WGS sequence"/>
</dbReference>
<name>A0A5J4URH4_9EUKA</name>
<evidence type="ECO:0000313" key="2">
    <source>
        <dbReference type="Proteomes" id="UP000324800"/>
    </source>
</evidence>
<dbReference type="AlphaFoldDB" id="A0A5J4URH4"/>
<proteinExistence type="predicted"/>
<protein>
    <submittedName>
        <fullName evidence="1">Uncharacterized protein</fullName>
    </submittedName>
</protein>
<sequence>MIELKQPLWLSHLYQLFQPFQPFQSFGIQRTPYAASQFNYGGGAAAGGGFQPRGRGGRCIGPSIQLQYHQESNE</sequence>
<gene>
    <name evidence="1" type="ORF">EZS28_031821</name>
</gene>
<organism evidence="1 2">
    <name type="scientific">Streblomastix strix</name>
    <dbReference type="NCBI Taxonomy" id="222440"/>
    <lineage>
        <taxon>Eukaryota</taxon>
        <taxon>Metamonada</taxon>
        <taxon>Preaxostyla</taxon>
        <taxon>Oxymonadida</taxon>
        <taxon>Streblomastigidae</taxon>
        <taxon>Streblomastix</taxon>
    </lineage>
</organism>
<comment type="caution">
    <text evidence="1">The sequence shown here is derived from an EMBL/GenBank/DDBJ whole genome shotgun (WGS) entry which is preliminary data.</text>
</comment>